<protein>
    <submittedName>
        <fullName evidence="2">Uncharacterized protein</fullName>
    </submittedName>
</protein>
<reference evidence="2 3" key="1">
    <citation type="submission" date="2015-03" db="EMBL/GenBank/DDBJ databases">
        <authorList>
            <consortium name="Pathogen Informatics"/>
            <person name="Murphy D."/>
        </authorList>
    </citation>
    <scope>NUCLEOTIDE SEQUENCE [LARGE SCALE GENOMIC DNA]</scope>
    <source>
        <strain evidence="2 3">3400/83</strain>
    </source>
</reference>
<dbReference type="AlphaFoldDB" id="A0AAI9EME3"/>
<evidence type="ECO:0000313" key="2">
    <source>
        <dbReference type="EMBL" id="CFQ95936.1"/>
    </source>
</evidence>
<evidence type="ECO:0000313" key="3">
    <source>
        <dbReference type="Proteomes" id="UP000046784"/>
    </source>
</evidence>
<evidence type="ECO:0000256" key="1">
    <source>
        <dbReference type="SAM" id="Phobius"/>
    </source>
</evidence>
<dbReference type="EMBL" id="CGCB01000007">
    <property type="protein sequence ID" value="CFQ95936.1"/>
    <property type="molecule type" value="Genomic_DNA"/>
</dbReference>
<keyword evidence="1" id="KW-0812">Transmembrane</keyword>
<feature type="transmembrane region" description="Helical" evidence="1">
    <location>
        <begin position="33"/>
        <end position="52"/>
    </location>
</feature>
<dbReference type="Proteomes" id="UP000046784">
    <property type="component" value="Unassembled WGS sequence"/>
</dbReference>
<comment type="caution">
    <text evidence="2">The sequence shown here is derived from an EMBL/GenBank/DDBJ whole genome shotgun (WGS) entry which is preliminary data.</text>
</comment>
<organism evidence="2 3">
    <name type="scientific">Yersinia frederiksenii</name>
    <dbReference type="NCBI Taxonomy" id="29484"/>
    <lineage>
        <taxon>Bacteria</taxon>
        <taxon>Pseudomonadati</taxon>
        <taxon>Pseudomonadota</taxon>
        <taxon>Gammaproteobacteria</taxon>
        <taxon>Enterobacterales</taxon>
        <taxon>Yersiniaceae</taxon>
        <taxon>Yersinia</taxon>
    </lineage>
</organism>
<keyword evidence="1" id="KW-0472">Membrane</keyword>
<proteinExistence type="predicted"/>
<sequence>MPRPRSKYFHKHKYPKKSLSPIPTQQAPFDRNLIRYTGLFFILLTVVTIYLTPGG</sequence>
<accession>A0AAI9EME3</accession>
<gene>
    <name evidence="2" type="ORF">ERS008524_01452</name>
</gene>
<name>A0AAI9EME3_YERFR</name>
<keyword evidence="1" id="KW-1133">Transmembrane helix</keyword>